<dbReference type="GO" id="GO:0016798">
    <property type="term" value="F:hydrolase activity, acting on glycosyl bonds"/>
    <property type="evidence" value="ECO:0007669"/>
    <property type="project" value="UniProtKB-KW"/>
</dbReference>
<dbReference type="RefSeq" id="WP_153727042.1">
    <property type="nucleotide sequence ID" value="NZ_WJNH01000001.1"/>
</dbReference>
<comment type="caution">
    <text evidence="4">The sequence shown here is derived from an EMBL/GenBank/DDBJ whole genome shotgun (WGS) entry which is preliminary data.</text>
</comment>
<dbReference type="OrthoDB" id="9775889at2"/>
<dbReference type="PROSITE" id="PS51910">
    <property type="entry name" value="GH18_2"/>
    <property type="match status" value="1"/>
</dbReference>
<accession>A0A6G1X2G5</accession>
<dbReference type="SMART" id="SM00636">
    <property type="entry name" value="Glyco_18"/>
    <property type="match status" value="1"/>
</dbReference>
<dbReference type="GO" id="GO:0008061">
    <property type="term" value="F:chitin binding"/>
    <property type="evidence" value="ECO:0007669"/>
    <property type="project" value="InterPro"/>
</dbReference>
<keyword evidence="1" id="KW-0378">Hydrolase</keyword>
<proteinExistence type="predicted"/>
<dbReference type="PANTHER" id="PTHR46066:SF2">
    <property type="entry name" value="CHITINASE DOMAIN-CONTAINING PROTEIN 1"/>
    <property type="match status" value="1"/>
</dbReference>
<dbReference type="InterPro" id="IPR017853">
    <property type="entry name" value="GH"/>
</dbReference>
<dbReference type="SMART" id="SM00257">
    <property type="entry name" value="LysM"/>
    <property type="match status" value="1"/>
</dbReference>
<evidence type="ECO:0000313" key="4">
    <source>
        <dbReference type="EMBL" id="MRG85090.1"/>
    </source>
</evidence>
<dbReference type="Pfam" id="PF00704">
    <property type="entry name" value="Glyco_hydro_18"/>
    <property type="match status" value="1"/>
</dbReference>
<dbReference type="InterPro" id="IPR036779">
    <property type="entry name" value="LysM_dom_sf"/>
</dbReference>
<dbReference type="EMBL" id="WJNH01000001">
    <property type="protein sequence ID" value="MRG85090.1"/>
    <property type="molecule type" value="Genomic_DNA"/>
</dbReference>
<feature type="domain" description="LysM" evidence="2">
    <location>
        <begin position="435"/>
        <end position="478"/>
    </location>
</feature>
<dbReference type="InterPro" id="IPR003646">
    <property type="entry name" value="SH3-like_bac-type"/>
</dbReference>
<gene>
    <name evidence="4" type="ORF">GH754_01965</name>
</gene>
<dbReference type="InterPro" id="IPR001223">
    <property type="entry name" value="Glyco_hydro18_cat"/>
</dbReference>
<dbReference type="Proteomes" id="UP000480185">
    <property type="component" value="Unassembled WGS sequence"/>
</dbReference>
<dbReference type="Pfam" id="PF01476">
    <property type="entry name" value="LysM"/>
    <property type="match status" value="1"/>
</dbReference>
<dbReference type="InterPro" id="IPR011583">
    <property type="entry name" value="Chitinase_II/V-like_cat"/>
</dbReference>
<reference evidence="4 5" key="1">
    <citation type="submission" date="2019-11" db="EMBL/GenBank/DDBJ databases">
        <authorList>
            <person name="Li J."/>
        </authorList>
    </citation>
    <scope>NUCLEOTIDE SEQUENCE [LARGE SCALE GENOMIC DNA]</scope>
    <source>
        <strain evidence="4 5">J4</strain>
    </source>
</reference>
<dbReference type="SUPFAM" id="SSF51445">
    <property type="entry name" value="(Trans)glycosidases"/>
    <property type="match status" value="1"/>
</dbReference>
<dbReference type="AlphaFoldDB" id="A0A6G1X2G5"/>
<sequence length="915" mass="103468">MEIFKDWRLEESPDEPIIVLQLNQNLTEFSDEFLVNEPEKRVSIQQRAKNFVNKNLPHLKKATVKIMFGTMLISSFAFQPTQEVYAHETDFNMSYLYFGGSSSYYKQIESTKGNLKVASPSYFDLNPDGSLKLTWQLDPNFIKNMQSQGIKIVPFLSNHWDRTIGRAALENRESLSTEIANVIEKYNLDGINVDIENVTDADRDNYTDLVRLLREKIPAEKEVSVAVAANPNNWQKGWHGSYDYNQLAKYSDYLMIMAYDESYQNGPEGPVASLPWVKRSIEYAINQGVPNDKIVLGIPFYGRYWQEGKSSGGYGISNSRVEEMIEKYESTVVYDEKAQSPKAIIKIKETDEPFTFSSTTLGPGTYHIWYEDERSIEAKVDLVHEYEIKGTGSWSLGQEDTDIWTNYSNWLKGHNNLPNIQPVEEEPTETIATTTLYTVASGDTLFKIANKFATTVESIKSLNNLTSDTIYVGQKLNVPTISSPIKEVQEEETNKFGSYFEVTSDDTPVYDNSSGKLIEMGTLNKGEVYERVSDYGNWHRIKFGDKFGYVHKDATKPSTGNEITGENRSYQNSDITFEATENLTVYDNSTGSLVPFATILKGGKYPIISDYGNWYRIILSGKVGYVHKSGVKVEQKFGKYFEVTVDDVPIYDNSTGKLVEMGTLEQGEVYERVSDYGNWHRIKFGDKYGYVHKDATKPSTGNEITGENRSYQNSDITFEATENLTVYDNSSGSLVPIASILKGGKYPIVSDYGNWYRIILSGKVGYVHKSGAKVERNFGKYFEVTTDVVPVYDNSTGKLVEMGTLEQGEEYERVSDYGNWHRIKFGDKYGYVHKDATKPSTGNEITGENRSYQNSDVIFEATENLTVYDNSSGSLVPFATILKGGKYPIVSDYGNWYRIILSGKVGYVHKSGVKL</sequence>
<dbReference type="Gene3D" id="2.30.30.40">
    <property type="entry name" value="SH3 Domains"/>
    <property type="match status" value="6"/>
</dbReference>
<dbReference type="Gene3D" id="3.20.20.80">
    <property type="entry name" value="Glycosidases"/>
    <property type="match status" value="1"/>
</dbReference>
<evidence type="ECO:0000259" key="2">
    <source>
        <dbReference type="PROSITE" id="PS51782"/>
    </source>
</evidence>
<dbReference type="InterPro" id="IPR018392">
    <property type="entry name" value="LysM"/>
</dbReference>
<name>A0A6G1X2G5_9BACI</name>
<dbReference type="PANTHER" id="PTHR46066">
    <property type="entry name" value="CHITINASE DOMAIN-CONTAINING PROTEIN 1 FAMILY MEMBER"/>
    <property type="match status" value="1"/>
</dbReference>
<dbReference type="InterPro" id="IPR029070">
    <property type="entry name" value="Chitinase_insertion_sf"/>
</dbReference>
<dbReference type="SUPFAM" id="SSF54106">
    <property type="entry name" value="LysM domain"/>
    <property type="match status" value="1"/>
</dbReference>
<dbReference type="PROSITE" id="PS51782">
    <property type="entry name" value="LYSM"/>
    <property type="match status" value="1"/>
</dbReference>
<dbReference type="SMART" id="SM00287">
    <property type="entry name" value="SH3b"/>
    <property type="match status" value="6"/>
</dbReference>
<dbReference type="Gene3D" id="3.10.50.10">
    <property type="match status" value="1"/>
</dbReference>
<dbReference type="GO" id="GO:0005975">
    <property type="term" value="P:carbohydrate metabolic process"/>
    <property type="evidence" value="ECO:0007669"/>
    <property type="project" value="InterPro"/>
</dbReference>
<organism evidence="4 5">
    <name type="scientific">Salinibacillus xinjiangensis</name>
    <dbReference type="NCBI Taxonomy" id="1229268"/>
    <lineage>
        <taxon>Bacteria</taxon>
        <taxon>Bacillati</taxon>
        <taxon>Bacillota</taxon>
        <taxon>Bacilli</taxon>
        <taxon>Bacillales</taxon>
        <taxon>Bacillaceae</taxon>
        <taxon>Salinibacillus</taxon>
    </lineage>
</organism>
<keyword evidence="1" id="KW-0326">Glycosidase</keyword>
<evidence type="ECO:0000313" key="5">
    <source>
        <dbReference type="Proteomes" id="UP000480185"/>
    </source>
</evidence>
<feature type="domain" description="GH18" evidence="3">
    <location>
        <begin position="92"/>
        <end position="414"/>
    </location>
</feature>
<keyword evidence="5" id="KW-1185">Reference proteome</keyword>
<protein>
    <submittedName>
        <fullName evidence="4">LysM peptidoglycan-binding domain-containing protein</fullName>
    </submittedName>
</protein>
<dbReference type="CDD" id="cd00118">
    <property type="entry name" value="LysM"/>
    <property type="match status" value="1"/>
</dbReference>
<evidence type="ECO:0000256" key="1">
    <source>
        <dbReference type="ARBA" id="ARBA00023295"/>
    </source>
</evidence>
<evidence type="ECO:0000259" key="3">
    <source>
        <dbReference type="PROSITE" id="PS51910"/>
    </source>
</evidence>
<dbReference type="Gene3D" id="3.10.350.10">
    <property type="entry name" value="LysM domain"/>
    <property type="match status" value="1"/>
</dbReference>